<comment type="subcellular location">
    <subcellularLocation>
        <location evidence="1">Membrane</location>
        <topology evidence="1">Multi-pass membrane protein</topology>
    </subcellularLocation>
</comment>
<dbReference type="Pfam" id="PF09772">
    <property type="entry name" value="Tmem26"/>
    <property type="match status" value="1"/>
</dbReference>
<dbReference type="Proteomes" id="UP000424527">
    <property type="component" value="Unassembled WGS sequence"/>
</dbReference>
<gene>
    <name evidence="6" type="ORF">D5F01_LYC21428</name>
</gene>
<organism evidence="6 7">
    <name type="scientific">Larimichthys crocea</name>
    <name type="common">Large yellow croaker</name>
    <name type="synonym">Pseudosciaena crocea</name>
    <dbReference type="NCBI Taxonomy" id="215358"/>
    <lineage>
        <taxon>Eukaryota</taxon>
        <taxon>Metazoa</taxon>
        <taxon>Chordata</taxon>
        <taxon>Craniata</taxon>
        <taxon>Vertebrata</taxon>
        <taxon>Euteleostomi</taxon>
        <taxon>Actinopterygii</taxon>
        <taxon>Neopterygii</taxon>
        <taxon>Teleostei</taxon>
        <taxon>Neoteleostei</taxon>
        <taxon>Acanthomorphata</taxon>
        <taxon>Eupercaria</taxon>
        <taxon>Sciaenidae</taxon>
        <taxon>Larimichthys</taxon>
    </lineage>
</organism>
<keyword evidence="3 5" id="KW-1133">Transmembrane helix</keyword>
<dbReference type="PANTHER" id="PTHR22168:SF3">
    <property type="entry name" value="TRANSMEMBRANE PROTEIN 26"/>
    <property type="match status" value="1"/>
</dbReference>
<dbReference type="Pfam" id="PF00822">
    <property type="entry name" value="PMP22_Claudin"/>
    <property type="match status" value="1"/>
</dbReference>
<dbReference type="InterPro" id="IPR004031">
    <property type="entry name" value="PMP22/EMP/MP20/Claudin"/>
</dbReference>
<dbReference type="EMBL" id="REGW02000021">
    <property type="protein sequence ID" value="KAE8280861.1"/>
    <property type="molecule type" value="Genomic_DNA"/>
</dbReference>
<dbReference type="Gene3D" id="1.20.140.150">
    <property type="match status" value="1"/>
</dbReference>
<evidence type="ECO:0000313" key="6">
    <source>
        <dbReference type="EMBL" id="KAE8280861.1"/>
    </source>
</evidence>
<comment type="caution">
    <text evidence="6">The sequence shown here is derived from an EMBL/GenBank/DDBJ whole genome shotgun (WGS) entry which is preliminary data.</text>
</comment>
<evidence type="ECO:0000256" key="1">
    <source>
        <dbReference type="ARBA" id="ARBA00004141"/>
    </source>
</evidence>
<dbReference type="PANTHER" id="PTHR22168">
    <property type="entry name" value="TMEM26 PROTEIN"/>
    <property type="match status" value="1"/>
</dbReference>
<feature type="transmembrane region" description="Helical" evidence="5">
    <location>
        <begin position="226"/>
        <end position="246"/>
    </location>
</feature>
<reference evidence="6 7" key="1">
    <citation type="submission" date="2019-07" db="EMBL/GenBank/DDBJ databases">
        <title>Chromosome genome assembly for large yellow croaker.</title>
        <authorList>
            <person name="Xiao S."/>
        </authorList>
    </citation>
    <scope>NUCLEOTIDE SEQUENCE [LARGE SCALE GENOMIC DNA]</scope>
    <source>
        <strain evidence="6">JMULYC20181020</strain>
        <tissue evidence="6">Muscle</tissue>
    </source>
</reference>
<accession>A0A6G0HPB4</accession>
<feature type="transmembrane region" description="Helical" evidence="5">
    <location>
        <begin position="151"/>
        <end position="169"/>
    </location>
</feature>
<name>A0A6G0HPB4_LARCR</name>
<protein>
    <submittedName>
        <fullName evidence="6">Transmembrane protein 26</fullName>
    </submittedName>
</protein>
<proteinExistence type="predicted"/>
<evidence type="ECO:0000256" key="4">
    <source>
        <dbReference type="ARBA" id="ARBA00023136"/>
    </source>
</evidence>
<evidence type="ECO:0000256" key="3">
    <source>
        <dbReference type="ARBA" id="ARBA00022989"/>
    </source>
</evidence>
<keyword evidence="7" id="KW-1185">Reference proteome</keyword>
<feature type="transmembrane region" description="Helical" evidence="5">
    <location>
        <begin position="375"/>
        <end position="400"/>
    </location>
</feature>
<evidence type="ECO:0000256" key="2">
    <source>
        <dbReference type="ARBA" id="ARBA00022692"/>
    </source>
</evidence>
<dbReference type="InterPro" id="IPR019169">
    <property type="entry name" value="Transmembrane_26"/>
</dbReference>
<sequence length="420" mass="48135">MIITLKRRRGEDYKWFSPAIFLFLISIIPSIWILELDHQQNKVEEPKCNKLDSLENLKMFTPNTTQGNMTYQDYLRIFNQTISTVCANTWMLALHQIVLILLIVGKWLLPLGGGITRDQLSQLLLIFVGTAADILEFTSETMSDVKETINQLVYIILAVWTWSMLQFPFHLAVVDSKSDSEDVEAAQKVSLLTKHRTDMWSIVEALFIQDGPFLIVRLTVMTYFKVFHQMLCFFAIKNFLVVILNFYRWIVPLLLLFAIIFDIIAIAATSGWVEDEDAKSDYANMWTRYRGRKEWIGKSLMEYSWAQAVAALMIIGLLILIIAFIISCVALCCSLNITLLPFIGALLIVVVILQIIALIIYPVKFNELIFEGNYYYTWAYGFGWGATILCIGCAILFCCLPRYEDELTGLAKTKYIYSSA</sequence>
<keyword evidence="2 5" id="KW-0812">Transmembrane</keyword>
<dbReference type="AlphaFoldDB" id="A0A6G0HPB4"/>
<keyword evidence="4 5" id="KW-0472">Membrane</keyword>
<feature type="transmembrane region" description="Helical" evidence="5">
    <location>
        <begin position="85"/>
        <end position="108"/>
    </location>
</feature>
<dbReference type="GO" id="GO:0016020">
    <property type="term" value="C:membrane"/>
    <property type="evidence" value="ECO:0007669"/>
    <property type="project" value="UniProtKB-SubCell"/>
</dbReference>
<feature type="transmembrane region" description="Helical" evidence="5">
    <location>
        <begin position="339"/>
        <end position="363"/>
    </location>
</feature>
<evidence type="ECO:0000313" key="7">
    <source>
        <dbReference type="Proteomes" id="UP000424527"/>
    </source>
</evidence>
<evidence type="ECO:0000256" key="5">
    <source>
        <dbReference type="SAM" id="Phobius"/>
    </source>
</evidence>
<feature type="transmembrane region" description="Helical" evidence="5">
    <location>
        <begin position="305"/>
        <end position="332"/>
    </location>
</feature>
<feature type="transmembrane region" description="Helical" evidence="5">
    <location>
        <begin position="15"/>
        <end position="34"/>
    </location>
</feature>
<feature type="transmembrane region" description="Helical" evidence="5">
    <location>
        <begin position="253"/>
        <end position="273"/>
    </location>
</feature>